<keyword evidence="6 7" id="KW-0460">Magnesium</keyword>
<name>A0A6L5Y8R3_9BACT</name>
<evidence type="ECO:0000256" key="5">
    <source>
        <dbReference type="ARBA" id="ARBA00022801"/>
    </source>
</evidence>
<dbReference type="SFLD" id="SFLDG01138">
    <property type="entry name" value="C1.6.2:_Deoxy-d-mannose-octulo"/>
    <property type="match status" value="1"/>
</dbReference>
<keyword evidence="5 8" id="KW-0378">Hydrolase</keyword>
<keyword evidence="9" id="KW-1185">Reference proteome</keyword>
<dbReference type="InterPro" id="IPR023214">
    <property type="entry name" value="HAD_sf"/>
</dbReference>
<dbReference type="InterPro" id="IPR050793">
    <property type="entry name" value="CMP-NeuNAc_synthase"/>
</dbReference>
<dbReference type="Gene3D" id="3.40.50.1000">
    <property type="entry name" value="HAD superfamily/HAD-like"/>
    <property type="match status" value="1"/>
</dbReference>
<dbReference type="GO" id="GO:0016788">
    <property type="term" value="F:hydrolase activity, acting on ester bonds"/>
    <property type="evidence" value="ECO:0007669"/>
    <property type="project" value="InterPro"/>
</dbReference>
<dbReference type="PANTHER" id="PTHR21485:SF3">
    <property type="entry name" value="N-ACYLNEURAMINATE CYTIDYLYLTRANSFERASE"/>
    <property type="match status" value="1"/>
</dbReference>
<comment type="similarity">
    <text evidence="2">Belongs to the KdsC family.</text>
</comment>
<gene>
    <name evidence="8" type="ORF">FYJ74_00920</name>
</gene>
<dbReference type="NCBIfam" id="TIGR01670">
    <property type="entry name" value="KdsC-phosphatas"/>
    <property type="match status" value="1"/>
</dbReference>
<evidence type="ECO:0000256" key="3">
    <source>
        <dbReference type="ARBA" id="ARBA00011881"/>
    </source>
</evidence>
<reference evidence="8 9" key="1">
    <citation type="submission" date="2019-08" db="EMBL/GenBank/DDBJ databases">
        <title>In-depth cultivation of the pig gut microbiome towards novel bacterial diversity and tailored functional studies.</title>
        <authorList>
            <person name="Wylensek D."/>
            <person name="Hitch T.C.A."/>
            <person name="Clavel T."/>
        </authorList>
    </citation>
    <scope>NUCLEOTIDE SEQUENCE [LARGE SCALE GENOMIC DNA]</scope>
    <source>
        <strain evidence="8 9">SM-530-WT-4B</strain>
    </source>
</reference>
<comment type="caution">
    <text evidence="8">The sequence shown here is derived from an EMBL/GenBank/DDBJ whole genome shotgun (WGS) entry which is preliminary data.</text>
</comment>
<evidence type="ECO:0000256" key="4">
    <source>
        <dbReference type="ARBA" id="ARBA00022723"/>
    </source>
</evidence>
<dbReference type="GO" id="GO:0046872">
    <property type="term" value="F:metal ion binding"/>
    <property type="evidence" value="ECO:0007669"/>
    <property type="project" value="UniProtKB-KW"/>
</dbReference>
<feature type="binding site" evidence="7">
    <location>
        <position position="8"/>
    </location>
    <ligand>
        <name>Mg(2+)</name>
        <dbReference type="ChEBI" id="CHEBI:18420"/>
    </ligand>
</feature>
<dbReference type="GO" id="GO:0008781">
    <property type="term" value="F:N-acylneuraminate cytidylyltransferase activity"/>
    <property type="evidence" value="ECO:0007669"/>
    <property type="project" value="TreeGrafter"/>
</dbReference>
<dbReference type="PIRSF" id="PIRSF006118">
    <property type="entry name" value="KDO8-P_Ptase"/>
    <property type="match status" value="1"/>
</dbReference>
<dbReference type="SFLD" id="SFLDG01136">
    <property type="entry name" value="C1.6:_Phosphoserine_Phosphatas"/>
    <property type="match status" value="1"/>
</dbReference>
<dbReference type="SFLD" id="SFLDS00003">
    <property type="entry name" value="Haloacid_Dehalogenase"/>
    <property type="match status" value="1"/>
</dbReference>
<evidence type="ECO:0000313" key="8">
    <source>
        <dbReference type="EMBL" id="MST54616.1"/>
    </source>
</evidence>
<evidence type="ECO:0000313" key="9">
    <source>
        <dbReference type="Proteomes" id="UP000473699"/>
    </source>
</evidence>
<evidence type="ECO:0000256" key="2">
    <source>
        <dbReference type="ARBA" id="ARBA00005893"/>
    </source>
</evidence>
<evidence type="ECO:0000256" key="1">
    <source>
        <dbReference type="ARBA" id="ARBA00001946"/>
    </source>
</evidence>
<feature type="binding site" evidence="7">
    <location>
        <position position="10"/>
    </location>
    <ligand>
        <name>substrate</name>
    </ligand>
</feature>
<dbReference type="Pfam" id="PF08282">
    <property type="entry name" value="Hydrolase_3"/>
    <property type="match status" value="1"/>
</dbReference>
<dbReference type="Proteomes" id="UP000473699">
    <property type="component" value="Unassembled WGS sequence"/>
</dbReference>
<sequence length="157" mass="16608">MFRLLAMDVDGTLTDGSVFIDAAGNEFKRFDIQDGMGMALFRKAGGKVAWISGRFSAVTELRARELRVDFLANGVAEKLPVLRKIAAEAGVSAEAVIFIGDDVNDCECVRWAGLGVAVANAVPELKASASYVTQRGGGNGAVREVVDMVLAAQAKEV</sequence>
<proteinExistence type="inferred from homology"/>
<dbReference type="EMBL" id="VUNH01000001">
    <property type="protein sequence ID" value="MST54616.1"/>
    <property type="molecule type" value="Genomic_DNA"/>
</dbReference>
<protein>
    <submittedName>
        <fullName evidence="8">HAD hydrolase family protein</fullName>
    </submittedName>
</protein>
<comment type="subunit">
    <text evidence="3">Homotetramer.</text>
</comment>
<evidence type="ECO:0000256" key="6">
    <source>
        <dbReference type="ARBA" id="ARBA00022842"/>
    </source>
</evidence>
<dbReference type="FunFam" id="3.40.50.1000:FF:000029">
    <property type="entry name" value="3-deoxy-D-manno-octulosonate 8-phosphate phosphatase KdsC"/>
    <property type="match status" value="1"/>
</dbReference>
<dbReference type="SUPFAM" id="SSF56784">
    <property type="entry name" value="HAD-like"/>
    <property type="match status" value="1"/>
</dbReference>
<dbReference type="InterPro" id="IPR010023">
    <property type="entry name" value="KdsC_fam"/>
</dbReference>
<organism evidence="8 9">
    <name type="scientific">Pyramidobacter porci</name>
    <dbReference type="NCBI Taxonomy" id="2605789"/>
    <lineage>
        <taxon>Bacteria</taxon>
        <taxon>Thermotogati</taxon>
        <taxon>Synergistota</taxon>
        <taxon>Synergistia</taxon>
        <taxon>Synergistales</taxon>
        <taxon>Dethiosulfovibrionaceae</taxon>
        <taxon>Pyramidobacter</taxon>
    </lineage>
</organism>
<evidence type="ECO:0000256" key="7">
    <source>
        <dbReference type="PIRSR" id="PIRSR006118-2"/>
    </source>
</evidence>
<dbReference type="RefSeq" id="WP_154527746.1">
    <property type="nucleotide sequence ID" value="NZ_VUNH01000001.1"/>
</dbReference>
<dbReference type="PANTHER" id="PTHR21485">
    <property type="entry name" value="HAD SUPERFAMILY MEMBERS CMAS AND KDSC"/>
    <property type="match status" value="1"/>
</dbReference>
<dbReference type="InterPro" id="IPR036412">
    <property type="entry name" value="HAD-like_sf"/>
</dbReference>
<dbReference type="AlphaFoldDB" id="A0A6L5Y8R3"/>
<keyword evidence="4 7" id="KW-0479">Metal-binding</keyword>
<feature type="binding site" evidence="7">
    <location>
        <position position="101"/>
    </location>
    <ligand>
        <name>Mg(2+)</name>
        <dbReference type="ChEBI" id="CHEBI:18420"/>
    </ligand>
</feature>
<comment type="cofactor">
    <cofactor evidence="1 7">
        <name>Mg(2+)</name>
        <dbReference type="ChEBI" id="CHEBI:18420"/>
    </cofactor>
</comment>
<accession>A0A6L5Y8R3</accession>